<evidence type="ECO:0000313" key="2">
    <source>
        <dbReference type="EMBL" id="EGY2379210.1"/>
    </source>
</evidence>
<organism evidence="2">
    <name type="scientific">Acinetobacter baumannii</name>
    <dbReference type="NCBI Taxonomy" id="470"/>
    <lineage>
        <taxon>Bacteria</taxon>
        <taxon>Pseudomonadati</taxon>
        <taxon>Pseudomonadota</taxon>
        <taxon>Gammaproteobacteria</taxon>
        <taxon>Moraxellales</taxon>
        <taxon>Moraxellaceae</taxon>
        <taxon>Acinetobacter</taxon>
        <taxon>Acinetobacter calcoaceticus/baumannii complex</taxon>
    </lineage>
</organism>
<feature type="transmembrane region" description="Helical" evidence="1">
    <location>
        <begin position="14"/>
        <end position="31"/>
    </location>
</feature>
<accession>A0A9P2LDI8</accession>
<keyword evidence="1" id="KW-0812">Transmembrane</keyword>
<reference evidence="2" key="1">
    <citation type="submission" date="2020-12" db="EMBL/GenBank/DDBJ databases">
        <authorList>
            <consortium name="Clinical and Environmental Microbiology Branch: Whole genome sequencing antimicrobial resistance pathogens in the healthcare setting"/>
        </authorList>
    </citation>
    <scope>NUCLEOTIDE SEQUENCE</scope>
    <source>
        <strain evidence="2">2018HL-00813</strain>
    </source>
</reference>
<dbReference type="RefSeq" id="WP_140968320.1">
    <property type="nucleotide sequence ID" value="NZ_CAJHFX010000003.1"/>
</dbReference>
<dbReference type="EMBL" id="AAYLMQ010000071">
    <property type="protein sequence ID" value="EGY2379210.1"/>
    <property type="molecule type" value="Genomic_DNA"/>
</dbReference>
<comment type="caution">
    <text evidence="2">The sequence shown here is derived from an EMBL/GenBank/DDBJ whole genome shotgun (WGS) entry which is preliminary data.</text>
</comment>
<gene>
    <name evidence="2" type="ORF">JHZ39_003645</name>
</gene>
<name>A0A9P2LDI8_ACIBA</name>
<evidence type="ECO:0000256" key="1">
    <source>
        <dbReference type="SAM" id="Phobius"/>
    </source>
</evidence>
<keyword evidence="1" id="KW-0472">Membrane</keyword>
<protein>
    <submittedName>
        <fullName evidence="2">Uncharacterized protein</fullName>
    </submittedName>
</protein>
<sequence>MQSCTLNWEIISRFISPISTFVIAFIVYQLWHKQKRKEVVATESKSIINDVFEMNKYFFEITHMNVKDEADLLIKMNDFRTLSYQIKAKLTFINNAIKNKDISNEIKKFGITNNKILDLFLMYETNKNRDLLDFGLHLELLNKDNNEIINFQNNISSILEICKEIAMYKITPS</sequence>
<dbReference type="AlphaFoldDB" id="A0A9P2LDI8"/>
<keyword evidence="1" id="KW-1133">Transmembrane helix</keyword>
<proteinExistence type="predicted"/>